<dbReference type="PROSITE" id="PS00624">
    <property type="entry name" value="GMC_OXRED_2"/>
    <property type="match status" value="1"/>
</dbReference>
<dbReference type="InterPro" id="IPR036188">
    <property type="entry name" value="FAD/NAD-bd_sf"/>
</dbReference>
<dbReference type="Proteomes" id="UP000653674">
    <property type="component" value="Unassembled WGS sequence"/>
</dbReference>
<dbReference type="PRINTS" id="PR00411">
    <property type="entry name" value="PNDRDTASEI"/>
</dbReference>
<dbReference type="Pfam" id="PF05199">
    <property type="entry name" value="GMC_oxred_C"/>
    <property type="match status" value="1"/>
</dbReference>
<dbReference type="SUPFAM" id="SSF51905">
    <property type="entry name" value="FAD/NAD(P)-binding domain"/>
    <property type="match status" value="1"/>
</dbReference>
<dbReference type="Pfam" id="PF00732">
    <property type="entry name" value="GMC_oxred_N"/>
    <property type="match status" value="1"/>
</dbReference>
<evidence type="ECO:0000313" key="6">
    <source>
        <dbReference type="EMBL" id="GIG71876.1"/>
    </source>
</evidence>
<gene>
    <name evidence="6" type="ORF">Pfl04_02800</name>
</gene>
<dbReference type="PANTHER" id="PTHR46056">
    <property type="entry name" value="LONG-CHAIN-ALCOHOL OXIDASE"/>
    <property type="match status" value="1"/>
</dbReference>
<comment type="caution">
    <text evidence="6">The sequence shown here is derived from an EMBL/GenBank/DDBJ whole genome shotgun (WGS) entry which is preliminary data.</text>
</comment>
<evidence type="ECO:0000256" key="1">
    <source>
        <dbReference type="ARBA" id="ARBA00010790"/>
    </source>
</evidence>
<dbReference type="Pfam" id="PF00890">
    <property type="entry name" value="FAD_binding_2"/>
    <property type="match status" value="1"/>
</dbReference>
<comment type="similarity">
    <text evidence="1">Belongs to the GMC oxidoreductase family.</text>
</comment>
<dbReference type="Gene3D" id="3.30.410.40">
    <property type="match status" value="1"/>
</dbReference>
<evidence type="ECO:0000256" key="2">
    <source>
        <dbReference type="ARBA" id="ARBA00022630"/>
    </source>
</evidence>
<proteinExistence type="inferred from homology"/>
<evidence type="ECO:0000256" key="4">
    <source>
        <dbReference type="ARBA" id="ARBA00023002"/>
    </source>
</evidence>
<dbReference type="PANTHER" id="PTHR46056:SF12">
    <property type="entry name" value="LONG-CHAIN-ALCOHOL OXIDASE"/>
    <property type="match status" value="1"/>
</dbReference>
<dbReference type="GO" id="GO:0050660">
    <property type="term" value="F:flavin adenine dinucleotide binding"/>
    <property type="evidence" value="ECO:0007669"/>
    <property type="project" value="InterPro"/>
</dbReference>
<keyword evidence="4" id="KW-0560">Oxidoreductase</keyword>
<keyword evidence="7" id="KW-1185">Reference proteome</keyword>
<dbReference type="EMBL" id="BONU01000001">
    <property type="protein sequence ID" value="GIG71876.1"/>
    <property type="molecule type" value="Genomic_DNA"/>
</dbReference>
<accession>A0A8J3PLG8</accession>
<reference evidence="6" key="1">
    <citation type="submission" date="2021-01" db="EMBL/GenBank/DDBJ databases">
        <title>Whole genome shotgun sequence of Planosporangium flavigriseum NBRC 105377.</title>
        <authorList>
            <person name="Komaki H."/>
            <person name="Tamura T."/>
        </authorList>
    </citation>
    <scope>NUCLEOTIDE SEQUENCE</scope>
    <source>
        <strain evidence="6">NBRC 105377</strain>
    </source>
</reference>
<dbReference type="AlphaFoldDB" id="A0A8J3PLG8"/>
<dbReference type="GO" id="GO:0016614">
    <property type="term" value="F:oxidoreductase activity, acting on CH-OH group of donors"/>
    <property type="evidence" value="ECO:0007669"/>
    <property type="project" value="InterPro"/>
</dbReference>
<evidence type="ECO:0000259" key="5">
    <source>
        <dbReference type="PROSITE" id="PS00624"/>
    </source>
</evidence>
<keyword evidence="2" id="KW-0285">Flavoprotein</keyword>
<dbReference type="InterPro" id="IPR007867">
    <property type="entry name" value="GMC_OxRtase_C"/>
</dbReference>
<dbReference type="InterPro" id="IPR000172">
    <property type="entry name" value="GMC_OxRdtase_N"/>
</dbReference>
<protein>
    <submittedName>
        <fullName evidence="6">Putative GMC-type oxidoreductase</fullName>
    </submittedName>
</protein>
<feature type="domain" description="Glucose-methanol-choline oxidoreductase N-terminal" evidence="5">
    <location>
        <begin position="367"/>
        <end position="381"/>
    </location>
</feature>
<name>A0A8J3PLG8_9ACTN</name>
<dbReference type="RefSeq" id="WP_203981123.1">
    <property type="nucleotide sequence ID" value="NZ_BAAAQJ010000026.1"/>
</dbReference>
<sequence length="604" mass="61531">MSDGVLSGAAAAVLGIDDIRARAVAARATRLAAAFPGTAVVGLRAAAAMLNAAAYATAGAGLAALPPDRRQAVCDAVAARPGGTQLLDALKVFFLLAAAESRHATPPPAGGHGTRPPAGRPDPPLTCVVADDWPARATADVVVVGSGAGGAVAAREFARAGARVVVVEEGRRFTVEHFRALSPADRFVALYRDGGATLALGSPPVLLPQGRGVGGTTLVNSGTCYRTPVRVLRRWRDAYGVAAADPEHFDGLLDEVEAMLAVAPQPTDVLGRNGELALAGARALGWRATPLRRNAPGCAGSCQCAVGCPRNAKNGVHLTALPEACAAGAVIVTGARVHRVFVARGRAVGVRFGDREILAPLVVVAAGAVETPRLLRRSGLGGHPQLGRNLAVHPAVSVAGRFAEPVVSWSGVLQSVGVEELHDDGVLIEATAGPPGLVSFLPPGYGRPLRAELDRADRLATLGALVADVPGGRVGARTVRYRLAPTDADRLREAIVAMGRILLAAGAQEVLTGINTHPYARTPDEVVAAASAAAATDLHLAAFHPTGTARMGADPARAPVDPAGRLRGVAGVLVADASVLPTCPEVNPQLSIMALALAVCRPAI</sequence>
<dbReference type="InterPro" id="IPR003953">
    <property type="entry name" value="FAD-dep_OxRdtase_2_FAD-bd"/>
</dbReference>
<organism evidence="6 7">
    <name type="scientific">Planosporangium flavigriseum</name>
    <dbReference type="NCBI Taxonomy" id="373681"/>
    <lineage>
        <taxon>Bacteria</taxon>
        <taxon>Bacillati</taxon>
        <taxon>Actinomycetota</taxon>
        <taxon>Actinomycetes</taxon>
        <taxon>Micromonosporales</taxon>
        <taxon>Micromonosporaceae</taxon>
        <taxon>Planosporangium</taxon>
    </lineage>
</organism>
<dbReference type="Gene3D" id="3.50.50.60">
    <property type="entry name" value="FAD/NAD(P)-binding domain"/>
    <property type="match status" value="2"/>
</dbReference>
<evidence type="ECO:0000256" key="3">
    <source>
        <dbReference type="ARBA" id="ARBA00022827"/>
    </source>
</evidence>
<keyword evidence="3" id="KW-0274">FAD</keyword>
<evidence type="ECO:0000313" key="7">
    <source>
        <dbReference type="Proteomes" id="UP000653674"/>
    </source>
</evidence>